<keyword evidence="7" id="KW-0813">Transport</keyword>
<evidence type="ECO:0000256" key="4">
    <source>
        <dbReference type="ARBA" id="ARBA00022779"/>
    </source>
</evidence>
<comment type="caution">
    <text evidence="11">The sequence shown here is derived from an EMBL/GenBank/DDBJ whole genome shotgun (WGS) entry which is preliminary data.</text>
</comment>
<keyword evidence="5 8" id="KW-1133">Transmembrane helix</keyword>
<dbReference type="NCBIfam" id="NF006583">
    <property type="entry name" value="PRK09109.1"/>
    <property type="match status" value="1"/>
</dbReference>
<proteinExistence type="inferred from homology"/>
<dbReference type="InterPro" id="IPR002898">
    <property type="entry name" value="MotA_ExbB_proton_chnl"/>
</dbReference>
<dbReference type="GO" id="GO:0071978">
    <property type="term" value="P:bacterial-type flagellum-dependent swarming motility"/>
    <property type="evidence" value="ECO:0007669"/>
    <property type="project" value="InterPro"/>
</dbReference>
<evidence type="ECO:0000256" key="3">
    <source>
        <dbReference type="ARBA" id="ARBA00022692"/>
    </source>
</evidence>
<dbReference type="GO" id="GO:0006935">
    <property type="term" value="P:chemotaxis"/>
    <property type="evidence" value="ECO:0007669"/>
    <property type="project" value="InterPro"/>
</dbReference>
<accession>A0A0J8DGL1</accession>
<dbReference type="OrthoDB" id="9806929at2"/>
<dbReference type="PANTHER" id="PTHR30433">
    <property type="entry name" value="CHEMOTAXIS PROTEIN MOTA"/>
    <property type="match status" value="1"/>
</dbReference>
<dbReference type="Pfam" id="PF20560">
    <property type="entry name" value="MotA_N"/>
    <property type="match status" value="1"/>
</dbReference>
<evidence type="ECO:0000259" key="10">
    <source>
        <dbReference type="Pfam" id="PF20560"/>
    </source>
</evidence>
<feature type="transmembrane region" description="Helical" evidence="8">
    <location>
        <begin position="185"/>
        <end position="206"/>
    </location>
</feature>
<protein>
    <submittedName>
        <fullName evidence="11">Motility protein A</fullName>
    </submittedName>
</protein>
<feature type="domain" description="Motility protein A N-terminal" evidence="10">
    <location>
        <begin position="9"/>
        <end position="93"/>
    </location>
</feature>
<comment type="similarity">
    <text evidence="7">Belongs to the exbB/tolQ family.</text>
</comment>
<reference evidence="11 12" key="1">
    <citation type="submission" date="2015-06" db="EMBL/GenBank/DDBJ databases">
        <title>Draft genome sequence of the purine-degrading Clostridium cylindrosporum HC-1 (DSM 605).</title>
        <authorList>
            <person name="Poehlein A."/>
            <person name="Schiel-Bengelsdorf B."/>
            <person name="Bengelsdorf F."/>
            <person name="Daniel R."/>
            <person name="Duerre P."/>
        </authorList>
    </citation>
    <scope>NUCLEOTIDE SEQUENCE [LARGE SCALE GENOMIC DNA]</scope>
    <source>
        <strain evidence="11 12">DSM 605</strain>
    </source>
</reference>
<evidence type="ECO:0000256" key="1">
    <source>
        <dbReference type="ARBA" id="ARBA00004651"/>
    </source>
</evidence>
<evidence type="ECO:0000256" key="2">
    <source>
        <dbReference type="ARBA" id="ARBA00022475"/>
    </source>
</evidence>
<keyword evidence="6 8" id="KW-0472">Membrane</keyword>
<dbReference type="GO" id="GO:0005886">
    <property type="term" value="C:plasma membrane"/>
    <property type="evidence" value="ECO:0007669"/>
    <property type="project" value="UniProtKB-SubCell"/>
</dbReference>
<gene>
    <name evidence="11" type="primary">motA</name>
    <name evidence="11" type="ORF">CLCY_8c01010</name>
</gene>
<feature type="transmembrane region" description="Helical" evidence="8">
    <location>
        <begin position="30"/>
        <end position="51"/>
    </location>
</feature>
<dbReference type="InterPro" id="IPR047055">
    <property type="entry name" value="MotA-like"/>
</dbReference>
<dbReference type="GO" id="GO:0015031">
    <property type="term" value="P:protein transport"/>
    <property type="evidence" value="ECO:0007669"/>
    <property type="project" value="UniProtKB-KW"/>
</dbReference>
<evidence type="ECO:0000256" key="5">
    <source>
        <dbReference type="ARBA" id="ARBA00022989"/>
    </source>
</evidence>
<organism evidence="11 12">
    <name type="scientific">Clostridium cylindrosporum DSM 605</name>
    <dbReference type="NCBI Taxonomy" id="1121307"/>
    <lineage>
        <taxon>Bacteria</taxon>
        <taxon>Bacillati</taxon>
        <taxon>Bacillota</taxon>
        <taxon>Clostridia</taxon>
        <taxon>Eubacteriales</taxon>
        <taxon>Clostridiaceae</taxon>
        <taxon>Clostridium</taxon>
    </lineage>
</organism>
<keyword evidence="4" id="KW-0283">Flagellar rotation</keyword>
<keyword evidence="12" id="KW-1185">Reference proteome</keyword>
<dbReference type="Pfam" id="PF01618">
    <property type="entry name" value="MotA_ExbB"/>
    <property type="match status" value="1"/>
</dbReference>
<feature type="domain" description="MotA/TolQ/ExbB proton channel" evidence="9">
    <location>
        <begin position="107"/>
        <end position="223"/>
    </location>
</feature>
<evidence type="ECO:0000259" key="9">
    <source>
        <dbReference type="Pfam" id="PF01618"/>
    </source>
</evidence>
<evidence type="ECO:0000256" key="7">
    <source>
        <dbReference type="RuleBase" id="RU004057"/>
    </source>
</evidence>
<dbReference type="PANTHER" id="PTHR30433:SF3">
    <property type="entry name" value="MOTILITY PROTEIN A"/>
    <property type="match status" value="1"/>
</dbReference>
<evidence type="ECO:0000256" key="8">
    <source>
        <dbReference type="SAM" id="Phobius"/>
    </source>
</evidence>
<keyword evidence="7" id="KW-0653">Protein transport</keyword>
<dbReference type="PATRIC" id="fig|1121307.3.peg.2557"/>
<dbReference type="EMBL" id="LFVU01000001">
    <property type="protein sequence ID" value="KMT23364.1"/>
    <property type="molecule type" value="Genomic_DNA"/>
</dbReference>
<dbReference type="Proteomes" id="UP000036756">
    <property type="component" value="Unassembled WGS sequence"/>
</dbReference>
<evidence type="ECO:0000256" key="6">
    <source>
        <dbReference type="ARBA" id="ARBA00023136"/>
    </source>
</evidence>
<keyword evidence="2" id="KW-1003">Cell membrane</keyword>
<evidence type="ECO:0000313" key="11">
    <source>
        <dbReference type="EMBL" id="KMT23364.1"/>
    </source>
</evidence>
<dbReference type="InterPro" id="IPR046786">
    <property type="entry name" value="MotA_N"/>
</dbReference>
<keyword evidence="3 8" id="KW-0812">Transmembrane</keyword>
<name>A0A0J8DGL1_CLOCY</name>
<dbReference type="STRING" id="1121307.CLCY_8c01010"/>
<dbReference type="AlphaFoldDB" id="A0A0J8DGL1"/>
<evidence type="ECO:0000313" key="12">
    <source>
        <dbReference type="Proteomes" id="UP000036756"/>
    </source>
</evidence>
<sequence length="262" mass="28255">MSISALVSLIIGFGAMFLGYILGGGHLLGLISPTSLIIVIGGTIGAVALSFPPRVLKRLPGILKVAFTSKKGKDMAELIEYFKEVSIKTRKNGLLSIEDTISNDPNIDPFIKKGLQLVVDGVEPQTVRSVLESEAYMTSERHKEGIAVFESAGGYSPTMGIIGTVMHLVEIMGSLEETSTLGPKIGAAFLATLYGIWTANLLYLPIGSRLKVINKNEEQQYEMTIEAIIAIQEGINPNTLVEKLKSYLSADELKNLKNGGEE</sequence>
<feature type="transmembrane region" description="Helical" evidence="8">
    <location>
        <begin position="6"/>
        <end position="23"/>
    </location>
</feature>
<dbReference type="RefSeq" id="WP_048569177.1">
    <property type="nucleotide sequence ID" value="NZ_LFVU01000001.1"/>
</dbReference>
<comment type="subcellular location">
    <subcellularLocation>
        <location evidence="1">Cell membrane</location>
        <topology evidence="1">Multi-pass membrane protein</topology>
    </subcellularLocation>
    <subcellularLocation>
        <location evidence="7">Membrane</location>
        <topology evidence="7">Multi-pass membrane protein</topology>
    </subcellularLocation>
</comment>